<dbReference type="SUPFAM" id="SSF69572">
    <property type="entry name" value="Activating enzymes of the ubiquitin-like proteins"/>
    <property type="match status" value="1"/>
</dbReference>
<dbReference type="InterPro" id="IPR045886">
    <property type="entry name" value="ThiF/MoeB/HesA"/>
</dbReference>
<dbReference type="GO" id="GO:0004792">
    <property type="term" value="F:thiosulfate-cyanide sulfurtransferase activity"/>
    <property type="evidence" value="ECO:0007669"/>
    <property type="project" value="TreeGrafter"/>
</dbReference>
<accession>A0A5C4JFB8</accession>
<dbReference type="AlphaFoldDB" id="A0A5C4JFB8"/>
<evidence type="ECO:0000256" key="1">
    <source>
        <dbReference type="SAM" id="Phobius"/>
    </source>
</evidence>
<dbReference type="Pfam" id="PF00899">
    <property type="entry name" value="ThiF"/>
    <property type="match status" value="1"/>
</dbReference>
<dbReference type="InterPro" id="IPR035985">
    <property type="entry name" value="Ubiquitin-activating_enz"/>
</dbReference>
<keyword evidence="1" id="KW-0812">Transmembrane</keyword>
<dbReference type="GO" id="GO:0016779">
    <property type="term" value="F:nucleotidyltransferase activity"/>
    <property type="evidence" value="ECO:0007669"/>
    <property type="project" value="TreeGrafter"/>
</dbReference>
<keyword evidence="1" id="KW-1133">Transmembrane helix</keyword>
<gene>
    <name evidence="3" type="ORF">ETD83_09225</name>
</gene>
<comment type="caution">
    <text evidence="3">The sequence shown here is derived from an EMBL/GenBank/DDBJ whole genome shotgun (WGS) entry which is preliminary data.</text>
</comment>
<evidence type="ECO:0000259" key="2">
    <source>
        <dbReference type="Pfam" id="PF00899"/>
    </source>
</evidence>
<dbReference type="GO" id="GO:0008641">
    <property type="term" value="F:ubiquitin-like modifier activating enzyme activity"/>
    <property type="evidence" value="ECO:0007669"/>
    <property type="project" value="InterPro"/>
</dbReference>
<protein>
    <submittedName>
        <fullName evidence="3">HesA/MoeB/ThiF family protein</fullName>
    </submittedName>
</protein>
<dbReference type="EMBL" id="VCKW01000034">
    <property type="protein sequence ID" value="TMR04167.1"/>
    <property type="molecule type" value="Genomic_DNA"/>
</dbReference>
<dbReference type="RefSeq" id="WP_138644651.1">
    <property type="nucleotide sequence ID" value="NZ_VCKW01000034.1"/>
</dbReference>
<dbReference type="PANTHER" id="PTHR10953">
    <property type="entry name" value="UBIQUITIN-ACTIVATING ENZYME E1"/>
    <property type="match status" value="1"/>
</dbReference>
<keyword evidence="1" id="KW-0472">Membrane</keyword>
<evidence type="ECO:0000313" key="4">
    <source>
        <dbReference type="Proteomes" id="UP000309174"/>
    </source>
</evidence>
<dbReference type="Proteomes" id="UP000309174">
    <property type="component" value="Unassembled WGS sequence"/>
</dbReference>
<proteinExistence type="predicted"/>
<dbReference type="PANTHER" id="PTHR10953:SF102">
    <property type="entry name" value="ADENYLYLTRANSFERASE AND SULFURTRANSFERASE MOCS3"/>
    <property type="match status" value="1"/>
</dbReference>
<dbReference type="Gene3D" id="3.40.50.720">
    <property type="entry name" value="NAD(P)-binding Rossmann-like Domain"/>
    <property type="match status" value="1"/>
</dbReference>
<reference evidence="3 4" key="1">
    <citation type="submission" date="2019-05" db="EMBL/GenBank/DDBJ databases">
        <title>Draft genome sequence of Actinomadura sp. 14C53.</title>
        <authorList>
            <person name="Saricaoglu S."/>
            <person name="Isik K."/>
        </authorList>
    </citation>
    <scope>NUCLEOTIDE SEQUENCE [LARGE SCALE GENOMIC DNA]</scope>
    <source>
        <strain evidence="3 4">14C53</strain>
    </source>
</reference>
<feature type="transmembrane region" description="Helical" evidence="1">
    <location>
        <begin position="128"/>
        <end position="151"/>
    </location>
</feature>
<dbReference type="OrthoDB" id="9204719at2"/>
<organism evidence="3 4">
    <name type="scientific">Actinomadura soli</name>
    <dbReference type="NCBI Taxonomy" id="2508997"/>
    <lineage>
        <taxon>Bacteria</taxon>
        <taxon>Bacillati</taxon>
        <taxon>Actinomycetota</taxon>
        <taxon>Actinomycetes</taxon>
        <taxon>Streptosporangiales</taxon>
        <taxon>Thermomonosporaceae</taxon>
        <taxon>Actinomadura</taxon>
    </lineage>
</organism>
<dbReference type="InterPro" id="IPR000594">
    <property type="entry name" value="ThiF_NAD_FAD-bd"/>
</dbReference>
<feature type="domain" description="THIF-type NAD/FAD binding fold" evidence="2">
    <location>
        <begin position="122"/>
        <end position="357"/>
    </location>
</feature>
<evidence type="ECO:0000313" key="3">
    <source>
        <dbReference type="EMBL" id="TMR04167.1"/>
    </source>
</evidence>
<keyword evidence="4" id="KW-1185">Reference proteome</keyword>
<dbReference type="GO" id="GO:0005737">
    <property type="term" value="C:cytoplasm"/>
    <property type="evidence" value="ECO:0007669"/>
    <property type="project" value="TreeGrafter"/>
</dbReference>
<dbReference type="CDD" id="cd00757">
    <property type="entry name" value="ThiF_MoeB_HesA_family"/>
    <property type="match status" value="1"/>
</dbReference>
<sequence>MLKPRIKTAHLPVRRPDGMIWIGSRHYGLGAELDDESGLVWPLCERMDGTLGKDELVAVVAAEQAADPADVAEVVDFVIASGWAEDAGSEPPPSLSERELGRYERGVQFQSWIDTAPRSHPYELQARLKAAAVAVLGMGGIGCAVAASLAASGVGRIHCVDFDEVELTNLNRQLLYAEADLGRRKVEVAVQRLRALNSDVEITGADLRLANADDVAGAVRGADVFLLCADSPEGIEHFANRAALRLGTPWLNGAYAGPMLCAGTFIPGETGCYRCMRDGERERLESVGRGDLTNPRIPGFNPVMAPTAQMAGHFAALEAIFLLLGMPVQTAGRKLHRNFLDYDHRYYIEAKKRPDCPDCGDAARLEGEG</sequence>
<name>A0A5C4JFB8_9ACTN</name>